<proteinExistence type="predicted"/>
<organism evidence="1 2">
    <name type="scientific">Trifolium medium</name>
    <dbReference type="NCBI Taxonomy" id="97028"/>
    <lineage>
        <taxon>Eukaryota</taxon>
        <taxon>Viridiplantae</taxon>
        <taxon>Streptophyta</taxon>
        <taxon>Embryophyta</taxon>
        <taxon>Tracheophyta</taxon>
        <taxon>Spermatophyta</taxon>
        <taxon>Magnoliopsida</taxon>
        <taxon>eudicotyledons</taxon>
        <taxon>Gunneridae</taxon>
        <taxon>Pentapetalae</taxon>
        <taxon>rosids</taxon>
        <taxon>fabids</taxon>
        <taxon>Fabales</taxon>
        <taxon>Fabaceae</taxon>
        <taxon>Papilionoideae</taxon>
        <taxon>50 kb inversion clade</taxon>
        <taxon>NPAAA clade</taxon>
        <taxon>Hologalegina</taxon>
        <taxon>IRL clade</taxon>
        <taxon>Trifolieae</taxon>
        <taxon>Trifolium</taxon>
    </lineage>
</organism>
<keyword evidence="2" id="KW-1185">Reference proteome</keyword>
<feature type="non-terminal residue" evidence="1">
    <location>
        <position position="33"/>
    </location>
</feature>
<dbReference type="Proteomes" id="UP000265520">
    <property type="component" value="Unassembled WGS sequence"/>
</dbReference>
<reference evidence="1 2" key="1">
    <citation type="journal article" date="2018" name="Front. Plant Sci.">
        <title>Red Clover (Trifolium pratense) and Zigzag Clover (T. medium) - A Picture of Genomic Similarities and Differences.</title>
        <authorList>
            <person name="Dluhosova J."/>
            <person name="Istvanek J."/>
            <person name="Nedelnik J."/>
            <person name="Repkova J."/>
        </authorList>
    </citation>
    <scope>NUCLEOTIDE SEQUENCE [LARGE SCALE GENOMIC DNA]</scope>
    <source>
        <strain evidence="2">cv. 10/8</strain>
        <tissue evidence="1">Leaf</tissue>
    </source>
</reference>
<accession>A0A392SJ49</accession>
<evidence type="ECO:0000313" key="2">
    <source>
        <dbReference type="Proteomes" id="UP000265520"/>
    </source>
</evidence>
<dbReference type="AlphaFoldDB" id="A0A392SJ49"/>
<dbReference type="EMBL" id="LXQA010379418">
    <property type="protein sequence ID" value="MCI47950.1"/>
    <property type="molecule type" value="Genomic_DNA"/>
</dbReference>
<comment type="caution">
    <text evidence="1">The sequence shown here is derived from an EMBL/GenBank/DDBJ whole genome shotgun (WGS) entry which is preliminary data.</text>
</comment>
<protein>
    <submittedName>
        <fullName evidence="1">Uncharacterized protein</fullName>
    </submittedName>
</protein>
<sequence length="33" mass="3860">MRLLLDTETENCEQDRSILKRKLAASAIEVERQ</sequence>
<evidence type="ECO:0000313" key="1">
    <source>
        <dbReference type="EMBL" id="MCI47950.1"/>
    </source>
</evidence>
<name>A0A392SJ49_9FABA</name>